<evidence type="ECO:0000256" key="2">
    <source>
        <dbReference type="ARBA" id="ARBA00022475"/>
    </source>
</evidence>
<name>A0A3S1DAA3_9BACL</name>
<evidence type="ECO:0000256" key="5">
    <source>
        <dbReference type="ARBA" id="ARBA00023136"/>
    </source>
</evidence>
<keyword evidence="3 6" id="KW-0812">Transmembrane</keyword>
<keyword evidence="2" id="KW-1003">Cell membrane</keyword>
<evidence type="ECO:0000256" key="3">
    <source>
        <dbReference type="ARBA" id="ARBA00022692"/>
    </source>
</evidence>
<feature type="transmembrane region" description="Helical" evidence="6">
    <location>
        <begin position="98"/>
        <end position="119"/>
    </location>
</feature>
<feature type="transmembrane region" description="Helical" evidence="6">
    <location>
        <begin position="75"/>
        <end position="92"/>
    </location>
</feature>
<dbReference type="SUPFAM" id="SSF103473">
    <property type="entry name" value="MFS general substrate transporter"/>
    <property type="match status" value="1"/>
</dbReference>
<feature type="transmembrane region" description="Helical" evidence="6">
    <location>
        <begin position="35"/>
        <end position="55"/>
    </location>
</feature>
<evidence type="ECO:0008006" key="9">
    <source>
        <dbReference type="Google" id="ProtNLM"/>
    </source>
</evidence>
<keyword evidence="4 6" id="KW-1133">Transmembrane helix</keyword>
<dbReference type="AlphaFoldDB" id="A0A3S1DAA3"/>
<dbReference type="RefSeq" id="WP_127198430.1">
    <property type="nucleotide sequence ID" value="NZ_RZNX01000002.1"/>
</dbReference>
<dbReference type="InterPro" id="IPR005598">
    <property type="entry name" value="ATP_synth_I"/>
</dbReference>
<dbReference type="EMBL" id="RZNX01000002">
    <property type="protein sequence ID" value="RUT33315.1"/>
    <property type="molecule type" value="Genomic_DNA"/>
</dbReference>
<sequence length="126" mass="13704">MNELTKYRRVLTMLTLYFLALCLLVAAFLPSYRSVALGLVLGSSVSFINILYLGYKVKKVTEAVASNKAGNRSGMGFGVRAALSILAVMLALKAPGYFNVIAVAGSLVLAQFLILFIGFRFSRKEN</sequence>
<protein>
    <recommendedName>
        <fullName evidence="9">ATP synthase subunit I</fullName>
    </recommendedName>
</protein>
<evidence type="ECO:0000256" key="4">
    <source>
        <dbReference type="ARBA" id="ARBA00022989"/>
    </source>
</evidence>
<gene>
    <name evidence="7" type="ORF">EJP77_06600</name>
</gene>
<dbReference type="InterPro" id="IPR036259">
    <property type="entry name" value="MFS_trans_sf"/>
</dbReference>
<dbReference type="GO" id="GO:0005886">
    <property type="term" value="C:plasma membrane"/>
    <property type="evidence" value="ECO:0007669"/>
    <property type="project" value="UniProtKB-SubCell"/>
</dbReference>
<keyword evidence="5 6" id="KW-0472">Membrane</keyword>
<dbReference type="Pfam" id="PF03899">
    <property type="entry name" value="ATP-synt_I"/>
    <property type="match status" value="1"/>
</dbReference>
<feature type="transmembrane region" description="Helical" evidence="6">
    <location>
        <begin position="12"/>
        <end position="29"/>
    </location>
</feature>
<keyword evidence="8" id="KW-1185">Reference proteome</keyword>
<organism evidence="7 8">
    <name type="scientific">Paenibacillus zeisoli</name>
    <dbReference type="NCBI Taxonomy" id="2496267"/>
    <lineage>
        <taxon>Bacteria</taxon>
        <taxon>Bacillati</taxon>
        <taxon>Bacillota</taxon>
        <taxon>Bacilli</taxon>
        <taxon>Bacillales</taxon>
        <taxon>Paenibacillaceae</taxon>
        <taxon>Paenibacillus</taxon>
    </lineage>
</organism>
<evidence type="ECO:0000313" key="7">
    <source>
        <dbReference type="EMBL" id="RUT33315.1"/>
    </source>
</evidence>
<comment type="subcellular location">
    <subcellularLocation>
        <location evidence="1">Cell membrane</location>
        <topology evidence="1">Multi-pass membrane protein</topology>
    </subcellularLocation>
</comment>
<evidence type="ECO:0000313" key="8">
    <source>
        <dbReference type="Proteomes" id="UP000272464"/>
    </source>
</evidence>
<evidence type="ECO:0000256" key="6">
    <source>
        <dbReference type="SAM" id="Phobius"/>
    </source>
</evidence>
<comment type="caution">
    <text evidence="7">The sequence shown here is derived from an EMBL/GenBank/DDBJ whole genome shotgun (WGS) entry which is preliminary data.</text>
</comment>
<dbReference type="Proteomes" id="UP000272464">
    <property type="component" value="Unassembled WGS sequence"/>
</dbReference>
<reference evidence="7 8" key="1">
    <citation type="submission" date="2018-12" db="EMBL/GenBank/DDBJ databases">
        <authorList>
            <person name="Sun L."/>
            <person name="Chen Z."/>
        </authorList>
    </citation>
    <scope>NUCLEOTIDE SEQUENCE [LARGE SCALE GENOMIC DNA]</scope>
    <source>
        <strain evidence="7 8">3-5-3</strain>
    </source>
</reference>
<evidence type="ECO:0000256" key="1">
    <source>
        <dbReference type="ARBA" id="ARBA00004651"/>
    </source>
</evidence>
<proteinExistence type="predicted"/>
<accession>A0A3S1DAA3</accession>
<dbReference type="OrthoDB" id="2678639at2"/>